<dbReference type="VEuPathDB" id="TrichDB:TVAG_249010"/>
<dbReference type="AlphaFoldDB" id="A2DCA6"/>
<feature type="coiled-coil region" evidence="1">
    <location>
        <begin position="6"/>
        <end position="61"/>
    </location>
</feature>
<feature type="coiled-coil region" evidence="1">
    <location>
        <begin position="188"/>
        <end position="329"/>
    </location>
</feature>
<accession>A2DCA6</accession>
<dbReference type="Proteomes" id="UP000001542">
    <property type="component" value="Unassembled WGS sequence"/>
</dbReference>
<dbReference type="VEuPathDB" id="TrichDB:TVAGG3_0957850"/>
<proteinExistence type="predicted"/>
<dbReference type="InParanoid" id="A2DCA6"/>
<dbReference type="OMA" id="YINCYEN"/>
<gene>
    <name evidence="2" type="ORF">TVAG_249030</name>
</gene>
<reference evidence="2" key="2">
    <citation type="journal article" date="2007" name="Science">
        <title>Draft genome sequence of the sexually transmitted pathogen Trichomonas vaginalis.</title>
        <authorList>
            <person name="Carlton J.M."/>
            <person name="Hirt R.P."/>
            <person name="Silva J.C."/>
            <person name="Delcher A.L."/>
            <person name="Schatz M."/>
            <person name="Zhao Q."/>
            <person name="Wortman J.R."/>
            <person name="Bidwell S.L."/>
            <person name="Alsmark U.C.M."/>
            <person name="Besteiro S."/>
            <person name="Sicheritz-Ponten T."/>
            <person name="Noel C.J."/>
            <person name="Dacks J.B."/>
            <person name="Foster P.G."/>
            <person name="Simillion C."/>
            <person name="Van de Peer Y."/>
            <person name="Miranda-Saavedra D."/>
            <person name="Barton G.J."/>
            <person name="Westrop G.D."/>
            <person name="Mueller S."/>
            <person name="Dessi D."/>
            <person name="Fiori P.L."/>
            <person name="Ren Q."/>
            <person name="Paulsen I."/>
            <person name="Zhang H."/>
            <person name="Bastida-Corcuera F.D."/>
            <person name="Simoes-Barbosa A."/>
            <person name="Brown M.T."/>
            <person name="Hayes R.D."/>
            <person name="Mukherjee M."/>
            <person name="Okumura C.Y."/>
            <person name="Schneider R."/>
            <person name="Smith A.J."/>
            <person name="Vanacova S."/>
            <person name="Villalvazo M."/>
            <person name="Haas B.J."/>
            <person name="Pertea M."/>
            <person name="Feldblyum T.V."/>
            <person name="Utterback T.R."/>
            <person name="Shu C.L."/>
            <person name="Osoegawa K."/>
            <person name="de Jong P.J."/>
            <person name="Hrdy I."/>
            <person name="Horvathova L."/>
            <person name="Zubacova Z."/>
            <person name="Dolezal P."/>
            <person name="Malik S.B."/>
            <person name="Logsdon J.M. Jr."/>
            <person name="Henze K."/>
            <person name="Gupta A."/>
            <person name="Wang C.C."/>
            <person name="Dunne R.L."/>
            <person name="Upcroft J.A."/>
            <person name="Upcroft P."/>
            <person name="White O."/>
            <person name="Salzberg S.L."/>
            <person name="Tang P."/>
            <person name="Chiu C.-H."/>
            <person name="Lee Y.-S."/>
            <person name="Embley T.M."/>
            <person name="Coombs G.H."/>
            <person name="Mottram J.C."/>
            <person name="Tachezy J."/>
            <person name="Fraser-Liggett C.M."/>
            <person name="Johnson P.J."/>
        </authorList>
    </citation>
    <scope>NUCLEOTIDE SEQUENCE [LARGE SCALE GENOMIC DNA]</scope>
    <source>
        <strain evidence="2">G3</strain>
    </source>
</reference>
<name>A2DCA6_TRIV3</name>
<organism evidence="2 3">
    <name type="scientific">Trichomonas vaginalis (strain ATCC PRA-98 / G3)</name>
    <dbReference type="NCBI Taxonomy" id="412133"/>
    <lineage>
        <taxon>Eukaryota</taxon>
        <taxon>Metamonada</taxon>
        <taxon>Parabasalia</taxon>
        <taxon>Trichomonadida</taxon>
        <taxon>Trichomonadidae</taxon>
        <taxon>Trichomonas</taxon>
    </lineage>
</organism>
<sequence>MFYNNERKIKMRIREKERQIEQLNEIKAQNCVLFEESIKQFKDYQQRIQNLNNEIKSKDISSVDENYLDIELENKIKDIIGKVDEKFKQSKNPAEEKDQIVNQLKKDPKNESIVAVFEAVDESSTQLIENINELQEKLFRSHSIDYDARFEILQSKDREVKNSDLTNEEIKVEPSQFQSEGNALKSIIEHKDQEIQELMKTNAQLVKTIEILKKQISGKIEPTSNERILDLEQRLTNEIKENELLKAENNQLSEANKKYKAELRKMSIEQSQLNAANNNEIMEFTEQIFDLKQRLERKQQKKKILKFKINQLSEDIKNSKAELIKVSNENRELIKIISASNNEFKKSNEDKLNLSLNSITTSTLEQLSNQKMSLGGKIKLFLFT</sequence>
<protein>
    <submittedName>
        <fullName evidence="2">Uncharacterized protein</fullName>
    </submittedName>
</protein>
<reference evidence="2" key="1">
    <citation type="submission" date="2006-10" db="EMBL/GenBank/DDBJ databases">
        <authorList>
            <person name="Amadeo P."/>
            <person name="Zhao Q."/>
            <person name="Wortman J."/>
            <person name="Fraser-Liggett C."/>
            <person name="Carlton J."/>
        </authorList>
    </citation>
    <scope>NUCLEOTIDE SEQUENCE</scope>
    <source>
        <strain evidence="2">G3</strain>
    </source>
</reference>
<dbReference type="RefSeq" id="XP_001582829.1">
    <property type="nucleotide sequence ID" value="XM_001582779.1"/>
</dbReference>
<keyword evidence="1" id="KW-0175">Coiled coil</keyword>
<dbReference type="EMBL" id="DS113187">
    <property type="protein sequence ID" value="EAY21843.1"/>
    <property type="molecule type" value="Genomic_DNA"/>
</dbReference>
<evidence type="ECO:0000313" key="2">
    <source>
        <dbReference type="EMBL" id="EAY21843.1"/>
    </source>
</evidence>
<evidence type="ECO:0000313" key="3">
    <source>
        <dbReference type="Proteomes" id="UP000001542"/>
    </source>
</evidence>
<evidence type="ECO:0000256" key="1">
    <source>
        <dbReference type="SAM" id="Coils"/>
    </source>
</evidence>
<keyword evidence="3" id="KW-1185">Reference proteome</keyword>
<dbReference type="KEGG" id="tva:5467379"/>